<proteinExistence type="predicted"/>
<dbReference type="RefSeq" id="WP_201093088.1">
    <property type="nucleotide sequence ID" value="NZ_CP067393.1"/>
</dbReference>
<keyword evidence="4" id="KW-1185">Reference proteome</keyword>
<sequence length="307" mass="34212">MRAALTKQKCAVFSILLLCNYCTYTLSAPIYQYIDSNGVLTYTDKQLPGSKPFELNDEIIEHIENQVKLNTVKHAGGETLKIKNELYAPVEIQLTLENVDNVVGAANKKLHWILPPRKEIRLVTLTPFDRTKPMRYTPKLAYALGDPRTKPQPYRYPLPWRGGPFQQTQGPGGKFSHSGPKGRYARDIGMPEGTPIIAARSGIVVKVENNQTGQGTNPAGNFIRILHDDGTMSVYLHLKKGSIRHKEGQHVKVGEQIALSGNTGRSTGPHLHFVVQRNVGMALESIPYDFTQPVNSKTIYRGRVTNN</sequence>
<dbReference type="Pfam" id="PF01551">
    <property type="entry name" value="Peptidase_M23"/>
    <property type="match status" value="1"/>
</dbReference>
<dbReference type="PANTHER" id="PTHR21666:SF294">
    <property type="entry name" value="PEPTIDASE M23"/>
    <property type="match status" value="1"/>
</dbReference>
<dbReference type="InterPro" id="IPR011055">
    <property type="entry name" value="Dup_hybrid_motif"/>
</dbReference>
<dbReference type="CDD" id="cd12797">
    <property type="entry name" value="M23_peptidase"/>
    <property type="match status" value="1"/>
</dbReference>
<feature type="domain" description="M23ase beta-sheet core" evidence="2">
    <location>
        <begin position="185"/>
        <end position="278"/>
    </location>
</feature>
<dbReference type="InterPro" id="IPR016047">
    <property type="entry name" value="M23ase_b-sheet_dom"/>
</dbReference>
<protein>
    <submittedName>
        <fullName evidence="3">M23 family metallopeptidase</fullName>
    </submittedName>
</protein>
<dbReference type="PANTHER" id="PTHR21666">
    <property type="entry name" value="PEPTIDASE-RELATED"/>
    <property type="match status" value="1"/>
</dbReference>
<dbReference type="InterPro" id="IPR050570">
    <property type="entry name" value="Cell_wall_metabolism_enzyme"/>
</dbReference>
<evidence type="ECO:0000256" key="1">
    <source>
        <dbReference type="SAM" id="MobiDB-lite"/>
    </source>
</evidence>
<accession>A0A974NG13</accession>
<gene>
    <name evidence="3" type="ORF">JHT90_01160</name>
</gene>
<organism evidence="3 4">
    <name type="scientific">Entomomonas asaccharolytica</name>
    <dbReference type="NCBI Taxonomy" id="2785331"/>
    <lineage>
        <taxon>Bacteria</taxon>
        <taxon>Pseudomonadati</taxon>
        <taxon>Pseudomonadota</taxon>
        <taxon>Gammaproteobacteria</taxon>
        <taxon>Pseudomonadales</taxon>
        <taxon>Pseudomonadaceae</taxon>
        <taxon>Entomomonas</taxon>
    </lineage>
</organism>
<evidence type="ECO:0000313" key="4">
    <source>
        <dbReference type="Proteomes" id="UP000595278"/>
    </source>
</evidence>
<dbReference type="SUPFAM" id="SSF51261">
    <property type="entry name" value="Duplicated hybrid motif"/>
    <property type="match status" value="1"/>
</dbReference>
<dbReference type="Proteomes" id="UP000595278">
    <property type="component" value="Chromosome"/>
</dbReference>
<dbReference type="AlphaFoldDB" id="A0A974NG13"/>
<dbReference type="EMBL" id="CP067393">
    <property type="protein sequence ID" value="QQP85900.1"/>
    <property type="molecule type" value="Genomic_DNA"/>
</dbReference>
<evidence type="ECO:0000259" key="2">
    <source>
        <dbReference type="Pfam" id="PF01551"/>
    </source>
</evidence>
<dbReference type="GO" id="GO:0004222">
    <property type="term" value="F:metalloendopeptidase activity"/>
    <property type="evidence" value="ECO:0007669"/>
    <property type="project" value="TreeGrafter"/>
</dbReference>
<dbReference type="KEGG" id="eaz:JHT90_01160"/>
<reference evidence="3 4" key="1">
    <citation type="submission" date="2021-01" db="EMBL/GenBank/DDBJ databases">
        <title>Entomomonas sp. F2A isolated from a house cricket (Acheta domesticus).</title>
        <authorList>
            <person name="Spergser J."/>
            <person name="Busse H.-J."/>
        </authorList>
    </citation>
    <scope>NUCLEOTIDE SEQUENCE [LARGE SCALE GENOMIC DNA]</scope>
    <source>
        <strain evidence="3 4">F2A</strain>
    </source>
</reference>
<dbReference type="Gene3D" id="2.70.70.10">
    <property type="entry name" value="Glucose Permease (Domain IIA)"/>
    <property type="match status" value="1"/>
</dbReference>
<feature type="region of interest" description="Disordered" evidence="1">
    <location>
        <begin position="162"/>
        <end position="181"/>
    </location>
</feature>
<name>A0A974NG13_9GAMM</name>
<evidence type="ECO:0000313" key="3">
    <source>
        <dbReference type="EMBL" id="QQP85900.1"/>
    </source>
</evidence>